<name>A0A8J2KZA2_9HEXA</name>
<dbReference type="AlphaFoldDB" id="A0A8J2KZA2"/>
<organism evidence="3 4">
    <name type="scientific">Allacma fusca</name>
    <dbReference type="NCBI Taxonomy" id="39272"/>
    <lineage>
        <taxon>Eukaryota</taxon>
        <taxon>Metazoa</taxon>
        <taxon>Ecdysozoa</taxon>
        <taxon>Arthropoda</taxon>
        <taxon>Hexapoda</taxon>
        <taxon>Collembola</taxon>
        <taxon>Symphypleona</taxon>
        <taxon>Sminthuridae</taxon>
        <taxon>Allacma</taxon>
    </lineage>
</organism>
<keyword evidence="1" id="KW-0812">Transmembrane</keyword>
<feature type="transmembrane region" description="Helical" evidence="1">
    <location>
        <begin position="444"/>
        <end position="462"/>
    </location>
</feature>
<accession>A0A8J2KZA2</accession>
<evidence type="ECO:0000313" key="4">
    <source>
        <dbReference type="Proteomes" id="UP000708208"/>
    </source>
</evidence>
<proteinExistence type="predicted"/>
<reference evidence="3" key="1">
    <citation type="submission" date="2021-06" db="EMBL/GenBank/DDBJ databases">
        <authorList>
            <person name="Hodson N. C."/>
            <person name="Mongue J. A."/>
            <person name="Jaron S. K."/>
        </authorList>
    </citation>
    <scope>NUCLEOTIDE SEQUENCE</scope>
</reference>
<dbReference type="EMBL" id="CAJVCH010526630">
    <property type="protein sequence ID" value="CAG7822528.1"/>
    <property type="molecule type" value="Genomic_DNA"/>
</dbReference>
<feature type="signal peptide" evidence="2">
    <location>
        <begin position="1"/>
        <end position="20"/>
    </location>
</feature>
<evidence type="ECO:0000256" key="2">
    <source>
        <dbReference type="SAM" id="SignalP"/>
    </source>
</evidence>
<comment type="caution">
    <text evidence="3">The sequence shown here is derived from an EMBL/GenBank/DDBJ whole genome shotgun (WGS) entry which is preliminary data.</text>
</comment>
<evidence type="ECO:0000313" key="3">
    <source>
        <dbReference type="EMBL" id="CAG7822528.1"/>
    </source>
</evidence>
<evidence type="ECO:0000256" key="1">
    <source>
        <dbReference type="SAM" id="Phobius"/>
    </source>
</evidence>
<keyword evidence="2" id="KW-0732">Signal</keyword>
<feature type="chain" id="PRO_5035285598" evidence="2">
    <location>
        <begin position="21"/>
        <end position="669"/>
    </location>
</feature>
<keyword evidence="1" id="KW-1133">Transmembrane helix</keyword>
<gene>
    <name evidence="3" type="ORF">AFUS01_LOCUS32796</name>
</gene>
<feature type="transmembrane region" description="Helical" evidence="1">
    <location>
        <begin position="373"/>
        <end position="396"/>
    </location>
</feature>
<sequence length="669" mass="77979">MSIFKFLFVLIALFVNNLNSEPSLAPVKATTIDLQELLPSLINYFIRIFEMNFSLDYSTVTVPFVLTKVSSYGISDSISRYDVYRINRQERESGSIAMLKLSSIKCFAGVISPPNYSSENIAQLQLRTLEQILAIEYSIWYFKIVNNKIEGVKKLRISPRIYFLYTMTSALVHDTDVQKLTLHSLLTHDDTFTYFEIVYRTILSPTSEVTKQYTIELYYIRINYDCLRFYEFNCPYLQDMPMYESLNACYKKRIMNERHLFAWSMDGIENEGNSICKSHYPTIKIESHSLMKATSTFLRQDYNHTLREEICSRSPEFLFKIFKDFTFSKSKVVETSISASPEGYDFYMVGYKNEFIFITSDGTYQVKNSFSEFLTPFGIVVRWCLLSTLIVMVLVLTGLTFKSDNKNIVLVFINNLFHIFGTILEQGVDLHSLTTAKPTLVKAGKTVMFCFIPSVMILGNVYKSFLKSDFTISVPYKTGWKDLKQLVDSDFEVFVPMENCMLKGSHPHKLGVNRTIMSCKSDQPDFYEALDCEEHMLIQQYASYQRAVMIFDLGSQTTYLCLGGFREFVQTNLSKSKTALVVFRREFDYYWRLIDELRLSVTRFGHNLESEDNLLKTRRGFYIENTGDENYNLVHKRMSFLLSSGIYWLWEKWEADTKWEVQNHFKNVG</sequence>
<dbReference type="Proteomes" id="UP000708208">
    <property type="component" value="Unassembled WGS sequence"/>
</dbReference>
<keyword evidence="1" id="KW-0472">Membrane</keyword>
<protein>
    <submittedName>
        <fullName evidence="3">Uncharacterized protein</fullName>
    </submittedName>
</protein>
<feature type="transmembrane region" description="Helical" evidence="1">
    <location>
        <begin position="408"/>
        <end position="424"/>
    </location>
</feature>
<keyword evidence="4" id="KW-1185">Reference proteome</keyword>